<gene>
    <name evidence="1" type="ORF">C2S_9582</name>
</gene>
<name>A0A5Q3F3J7_FUSFU</name>
<evidence type="ECO:0000313" key="2">
    <source>
        <dbReference type="Proteomes" id="UP000760494"/>
    </source>
</evidence>
<sequence>MTVLPFLGNNQSYFGHLQTIVKIQMLASTYTVGGKLIRLAMRLFTRQFKSPNIYINRLLPISNILSFFTQAHSAVHSIHFLLLAHSFTLL</sequence>
<reference evidence="1" key="1">
    <citation type="submission" date="2019-05" db="EMBL/GenBank/DDBJ databases">
        <authorList>
            <person name="Piombo E."/>
        </authorList>
    </citation>
    <scope>NUCLEOTIDE SEQUENCE</scope>
    <source>
        <strain evidence="1">C2S</strain>
    </source>
</reference>
<accession>A0A5Q3F3J7</accession>
<dbReference type="EMBL" id="CABFJX010000375">
    <property type="protein sequence ID" value="VTT74864.1"/>
    <property type="molecule type" value="Genomic_DNA"/>
</dbReference>
<proteinExistence type="predicted"/>
<evidence type="ECO:0000313" key="1">
    <source>
        <dbReference type="EMBL" id="VTT74864.1"/>
    </source>
</evidence>
<dbReference type="AlphaFoldDB" id="A0A5Q3F3J7"/>
<comment type="caution">
    <text evidence="1">The sequence shown here is derived from an EMBL/GenBank/DDBJ whole genome shotgun (WGS) entry which is preliminary data.</text>
</comment>
<protein>
    <submittedName>
        <fullName evidence="1">Uncharacterized protein</fullName>
    </submittedName>
</protein>
<dbReference type="Proteomes" id="UP000760494">
    <property type="component" value="Unassembled WGS sequence"/>
</dbReference>
<organism evidence="1 2">
    <name type="scientific">Fusarium fujikuroi</name>
    <name type="common">Bakanae and foot rot disease fungus</name>
    <name type="synonym">Gibberella fujikuroi</name>
    <dbReference type="NCBI Taxonomy" id="5127"/>
    <lineage>
        <taxon>Eukaryota</taxon>
        <taxon>Fungi</taxon>
        <taxon>Dikarya</taxon>
        <taxon>Ascomycota</taxon>
        <taxon>Pezizomycotina</taxon>
        <taxon>Sordariomycetes</taxon>
        <taxon>Hypocreomycetidae</taxon>
        <taxon>Hypocreales</taxon>
        <taxon>Nectriaceae</taxon>
        <taxon>Fusarium</taxon>
        <taxon>Fusarium fujikuroi species complex</taxon>
    </lineage>
</organism>